<dbReference type="SUPFAM" id="SSF55729">
    <property type="entry name" value="Acyl-CoA N-acyltransferases (Nat)"/>
    <property type="match status" value="1"/>
</dbReference>
<feature type="binding site" evidence="1">
    <location>
        <begin position="74"/>
        <end position="81"/>
    </location>
    <ligand>
        <name>CoA</name>
        <dbReference type="ChEBI" id="CHEBI:57287"/>
    </ligand>
</feature>
<dbReference type="EMBL" id="CP006664">
    <property type="protein sequence ID" value="AIJ08001.1"/>
    <property type="molecule type" value="Genomic_DNA"/>
</dbReference>
<dbReference type="KEGG" id="ete:ETEE_1551"/>
<dbReference type="GO" id="GO:0015940">
    <property type="term" value="P:pantothenate biosynthetic process"/>
    <property type="evidence" value="ECO:0007669"/>
    <property type="project" value="UniProtKB-UniRule"/>
</dbReference>
<feature type="domain" description="N-acetyltransferase" evidence="2">
    <location>
        <begin position="6"/>
        <end position="130"/>
    </location>
</feature>
<dbReference type="Pfam" id="PF12568">
    <property type="entry name" value="PanZ"/>
    <property type="match status" value="1"/>
</dbReference>
<sequence length="130" mass="14786">MKLTIERLHTLNAADLGDLQKIWPQQTPQAWQRGLDNGGALFVARFNDRLLAAVKVTQDNGIATLRDLMVREVTRRRGVGLYLVEDTLRQLPDIHAWQLPLGDIPPAQLAIMDGFMRACGFSRRPEGWRR</sequence>
<evidence type="ECO:0000256" key="1">
    <source>
        <dbReference type="HAMAP-Rule" id="MF_02018"/>
    </source>
</evidence>
<dbReference type="InterPro" id="IPR016181">
    <property type="entry name" value="Acyl_CoA_acyltransferase"/>
</dbReference>
<reference evidence="3 4" key="1">
    <citation type="journal article" date="2012" name="PLoS ONE">
        <title>Edwardsiella comparative phylogenomics reveal the new intra/inter-species taxonomic relationships, virulence evolution and niche adaptation mechanisms.</title>
        <authorList>
            <person name="Yang M."/>
            <person name="Lv Y."/>
            <person name="Xiao J."/>
            <person name="Wu H."/>
            <person name="Zheng H."/>
            <person name="Liu Q."/>
            <person name="Zhang Y."/>
            <person name="Wang Q."/>
        </authorList>
    </citation>
    <scope>NUCLEOTIDE SEQUENCE [LARGE SCALE GENOMIC DNA]</scope>
    <source>
        <strain evidence="4">080813</strain>
    </source>
</reference>
<protein>
    <recommendedName>
        <fullName evidence="1">PanD regulatory factor</fullName>
    </recommendedName>
</protein>
<evidence type="ECO:0000259" key="2">
    <source>
        <dbReference type="PROSITE" id="PS51186"/>
    </source>
</evidence>
<organism evidence="3 4">
    <name type="scientific">Edwardsiella anguillarum ET080813</name>
    <dbReference type="NCBI Taxonomy" id="667120"/>
    <lineage>
        <taxon>Bacteria</taxon>
        <taxon>Pseudomonadati</taxon>
        <taxon>Pseudomonadota</taxon>
        <taxon>Gammaproteobacteria</taxon>
        <taxon>Enterobacterales</taxon>
        <taxon>Hafniaceae</taxon>
        <taxon>Edwardsiella</taxon>
    </lineage>
</organism>
<dbReference type="Gene3D" id="3.40.630.30">
    <property type="match status" value="1"/>
</dbReference>
<comment type="similarity">
    <text evidence="1">Belongs to the PanZ/PanM family.</text>
</comment>
<keyword evidence="1" id="KW-0566">Pantothenate biosynthesis</keyword>
<evidence type="ECO:0000313" key="3">
    <source>
        <dbReference type="EMBL" id="AIJ08001.1"/>
    </source>
</evidence>
<comment type="subunit">
    <text evidence="1">Interacts with PanD in the presence of CoA.</text>
</comment>
<evidence type="ECO:0000313" key="4">
    <source>
        <dbReference type="Proteomes" id="UP000028681"/>
    </source>
</evidence>
<dbReference type="HAMAP" id="MF_02018">
    <property type="entry name" value="PanZ_PanM"/>
    <property type="match status" value="1"/>
</dbReference>
<dbReference type="InterPro" id="IPR032900">
    <property type="entry name" value="PanZ"/>
</dbReference>
<proteinExistence type="inferred from homology"/>
<dbReference type="GO" id="GO:0016747">
    <property type="term" value="F:acyltransferase activity, transferring groups other than amino-acyl groups"/>
    <property type="evidence" value="ECO:0007669"/>
    <property type="project" value="InterPro"/>
</dbReference>
<dbReference type="GO" id="GO:0031638">
    <property type="term" value="P:zymogen activation"/>
    <property type="evidence" value="ECO:0007669"/>
    <property type="project" value="InterPro"/>
</dbReference>
<name>A0A076LJ75_9GAMM</name>
<dbReference type="Proteomes" id="UP000028681">
    <property type="component" value="Chromosome"/>
</dbReference>
<comment type="function">
    <text evidence="1">Controls both the activation and catalytic activity of PanD in a coenzyme A (CoA)-dependent fashion.</text>
</comment>
<accession>A0A076LJ75</accession>
<dbReference type="GeneID" id="33939175"/>
<dbReference type="AlphaFoldDB" id="A0A076LJ75"/>
<dbReference type="PROSITE" id="PS51186">
    <property type="entry name" value="GNAT"/>
    <property type="match status" value="1"/>
</dbReference>
<feature type="binding site" evidence="1">
    <location>
        <begin position="68"/>
        <end position="70"/>
    </location>
    <ligand>
        <name>CoA</name>
        <dbReference type="ChEBI" id="CHEBI:57287"/>
    </ligand>
</feature>
<dbReference type="InterPro" id="IPR000182">
    <property type="entry name" value="GNAT_dom"/>
</dbReference>
<dbReference type="RefSeq" id="WP_034163947.1">
    <property type="nucleotide sequence ID" value="NZ_CP006664.1"/>
</dbReference>
<dbReference type="HOGENOM" id="CLU_135649_0_0_6"/>
<gene>
    <name evidence="1" type="primary">panZ</name>
    <name evidence="3" type="ORF">ETEE_1551</name>
</gene>
<dbReference type="InterPro" id="IPR040448">
    <property type="entry name" value="PanZ_GNAT"/>
</dbReference>
<dbReference type="NCBIfam" id="NF033213">
    <property type="entry name" value="matur_PanM"/>
    <property type="match status" value="1"/>
</dbReference>